<dbReference type="AlphaFoldDB" id="A0A7M7PYL2"/>
<protein>
    <submittedName>
        <fullName evidence="2">Uncharacterized protein</fullName>
    </submittedName>
</protein>
<dbReference type="EnsemblMetazoa" id="XM_031922258">
    <property type="protein sequence ID" value="XP_031778118"/>
    <property type="gene ID" value="LOC116416020"/>
</dbReference>
<evidence type="ECO:0000313" key="3">
    <source>
        <dbReference type="Proteomes" id="UP000002358"/>
    </source>
</evidence>
<reference evidence="2" key="1">
    <citation type="submission" date="2021-01" db="UniProtKB">
        <authorList>
            <consortium name="EnsemblMetazoa"/>
        </authorList>
    </citation>
    <scope>IDENTIFICATION</scope>
</reference>
<dbReference type="RefSeq" id="XP_031778119.1">
    <property type="nucleotide sequence ID" value="XM_031922259.1"/>
</dbReference>
<evidence type="ECO:0000256" key="1">
    <source>
        <dbReference type="SAM" id="MobiDB-lite"/>
    </source>
</evidence>
<dbReference type="EnsemblMetazoa" id="XM_031922259">
    <property type="protein sequence ID" value="XP_031778119"/>
    <property type="gene ID" value="LOC116416020"/>
</dbReference>
<dbReference type="OrthoDB" id="10387439at2759"/>
<name>A0A7M7PYL2_NASVI</name>
<dbReference type="InParanoid" id="A0A7M7PYL2"/>
<proteinExistence type="predicted"/>
<keyword evidence="3" id="KW-1185">Reference proteome</keyword>
<dbReference type="GeneID" id="116416020"/>
<evidence type="ECO:0000313" key="2">
    <source>
        <dbReference type="EnsemblMetazoa" id="XP_031778118"/>
    </source>
</evidence>
<sequence length="403" mass="46768">MKSNQMHFYNCILERNHIMHSEVQINDVSSNDVYTHFVSVSQADSSDAIENESTKNNPQVRQPSREKPAKPKNIIKTLRIGWLHRESADKRYRRMNKPFGGVRRLKLDESSFYSADRIREMAAERFADSLKDRYDVQLGLFDGQVISEFELPSGEPCDVWDYCRARNTTPYGLNLFILTSPRDDFLTDRRIDCAEEKLTRARRRTKIRNGEYVPRDDIYVLYHYVRVSKYSGEMSCTECRKRDLHTYFLEEQFGDGPAIEQFDPLDYGYGISRIEKDDQILMQIGIESDSSRSFHFPSTEAETGHHVVLHDVDELQGVCDGSFGLGFIPSCTCRGSKFTWYRDGQPFRCGESLYWLGNVVLEPGQESSTFWCVVACKITQTEIKSKEIQVTEEMIGKRLEYPY</sequence>
<dbReference type="Proteomes" id="UP000002358">
    <property type="component" value="Chromosome 1"/>
</dbReference>
<organism evidence="2 3">
    <name type="scientific">Nasonia vitripennis</name>
    <name type="common">Parasitic wasp</name>
    <dbReference type="NCBI Taxonomy" id="7425"/>
    <lineage>
        <taxon>Eukaryota</taxon>
        <taxon>Metazoa</taxon>
        <taxon>Ecdysozoa</taxon>
        <taxon>Arthropoda</taxon>
        <taxon>Hexapoda</taxon>
        <taxon>Insecta</taxon>
        <taxon>Pterygota</taxon>
        <taxon>Neoptera</taxon>
        <taxon>Endopterygota</taxon>
        <taxon>Hymenoptera</taxon>
        <taxon>Apocrita</taxon>
        <taxon>Proctotrupomorpha</taxon>
        <taxon>Chalcidoidea</taxon>
        <taxon>Pteromalidae</taxon>
        <taxon>Pteromalinae</taxon>
        <taxon>Nasonia</taxon>
    </lineage>
</organism>
<feature type="region of interest" description="Disordered" evidence="1">
    <location>
        <begin position="45"/>
        <end position="70"/>
    </location>
</feature>
<accession>A0A7M7PYL2</accession>
<dbReference type="KEGG" id="nvi:116416020"/>
<dbReference type="RefSeq" id="XP_031778118.1">
    <property type="nucleotide sequence ID" value="XM_031922258.2"/>
</dbReference>